<feature type="coiled-coil region" evidence="1">
    <location>
        <begin position="201"/>
        <end position="228"/>
    </location>
</feature>
<evidence type="ECO:0000256" key="4">
    <source>
        <dbReference type="SAM" id="SignalP"/>
    </source>
</evidence>
<dbReference type="AlphaFoldDB" id="A0A0M3RA07"/>
<organism evidence="6 7">
    <name type="scientific">Bacillus gobiensis</name>
    <dbReference type="NCBI Taxonomy" id="1441095"/>
    <lineage>
        <taxon>Bacteria</taxon>
        <taxon>Bacillati</taxon>
        <taxon>Bacillota</taxon>
        <taxon>Bacilli</taxon>
        <taxon>Bacillales</taxon>
        <taxon>Bacillaceae</taxon>
        <taxon>Bacillus</taxon>
    </lineage>
</organism>
<evidence type="ECO:0000259" key="5">
    <source>
        <dbReference type="Pfam" id="PF14257"/>
    </source>
</evidence>
<dbReference type="PATRIC" id="fig|1441095.3.peg.2785"/>
<keyword evidence="7" id="KW-1185">Reference proteome</keyword>
<feature type="signal peptide" evidence="4">
    <location>
        <begin position="1"/>
        <end position="21"/>
    </location>
</feature>
<dbReference type="InterPro" id="IPR025645">
    <property type="entry name" value="DUF4349"/>
</dbReference>
<sequence>MKKSTAIFFICLMFVLGGCQSGGMQESDSASIAPGGEMQSDSSSSASSVEKSAEMKTADNQDNANAPKSEESQAEEGSESTEQMIIHEAQVEAEVKSYDEGAKWILERVSAVKGYVVNQSTTQEEDDGKSGTLNIRIPESSFQSFLDQLKGSSELSVLNQSVTGQDVTEEYVDLESRLAAKEAVEKRLYQFMENAKGTEDLLTVSNDLERVQEEIESMKGRMNYLKTRSDMSNISLSLKEDALPGVTTTKLNTWERTQQEFMSSVNGLLSFGSTLIIFLAGRSPIFLLIAAIAGAAYYLFKKRFRKESPKV</sequence>
<keyword evidence="3" id="KW-0472">Membrane</keyword>
<protein>
    <recommendedName>
        <fullName evidence="5">DUF4349 domain-containing protein</fullName>
    </recommendedName>
</protein>
<gene>
    <name evidence="6" type="ORF">AM592_12695</name>
</gene>
<evidence type="ECO:0000313" key="7">
    <source>
        <dbReference type="Proteomes" id="UP000067625"/>
    </source>
</evidence>
<feature type="compositionally biased region" description="Low complexity" evidence="2">
    <location>
        <begin position="40"/>
        <end position="50"/>
    </location>
</feature>
<dbReference type="Proteomes" id="UP000067625">
    <property type="component" value="Chromosome"/>
</dbReference>
<dbReference type="RefSeq" id="WP_053604132.1">
    <property type="nucleotide sequence ID" value="NZ_CP012600.1"/>
</dbReference>
<feature type="chain" id="PRO_5039410203" description="DUF4349 domain-containing protein" evidence="4">
    <location>
        <begin position="22"/>
        <end position="311"/>
    </location>
</feature>
<reference evidence="7" key="1">
    <citation type="submission" date="2015-08" db="EMBL/GenBank/DDBJ databases">
        <title>Genome sequencing project for genomic taxonomy and phylogenomics of Bacillus-like bacteria.</title>
        <authorList>
            <person name="Liu B."/>
            <person name="Wang J."/>
            <person name="Zhu Y."/>
            <person name="Liu G."/>
            <person name="Chen Q."/>
            <person name="Chen Z."/>
            <person name="Lan J."/>
            <person name="Che J."/>
            <person name="Ge C."/>
            <person name="Shi H."/>
            <person name="Pan Z."/>
            <person name="Liu X."/>
        </authorList>
    </citation>
    <scope>NUCLEOTIDE SEQUENCE [LARGE SCALE GENOMIC DNA]</scope>
    <source>
        <strain evidence="7">FJAT-4402</strain>
    </source>
</reference>
<keyword evidence="1" id="KW-0175">Coiled coil</keyword>
<dbReference type="OrthoDB" id="5381491at2"/>
<evidence type="ECO:0000256" key="1">
    <source>
        <dbReference type="SAM" id="Coils"/>
    </source>
</evidence>
<feature type="transmembrane region" description="Helical" evidence="3">
    <location>
        <begin position="275"/>
        <end position="300"/>
    </location>
</feature>
<accession>A0A0M3RA07</accession>
<feature type="region of interest" description="Disordered" evidence="2">
    <location>
        <begin position="24"/>
        <end position="82"/>
    </location>
</feature>
<dbReference type="EMBL" id="CP012600">
    <property type="protein sequence ID" value="ALC82346.1"/>
    <property type="molecule type" value="Genomic_DNA"/>
</dbReference>
<keyword evidence="3" id="KW-0812">Transmembrane</keyword>
<evidence type="ECO:0000313" key="6">
    <source>
        <dbReference type="EMBL" id="ALC82346.1"/>
    </source>
</evidence>
<proteinExistence type="predicted"/>
<dbReference type="Pfam" id="PF14257">
    <property type="entry name" value="DUF4349"/>
    <property type="match status" value="1"/>
</dbReference>
<evidence type="ECO:0000256" key="3">
    <source>
        <dbReference type="SAM" id="Phobius"/>
    </source>
</evidence>
<dbReference type="PROSITE" id="PS51257">
    <property type="entry name" value="PROKAR_LIPOPROTEIN"/>
    <property type="match status" value="1"/>
</dbReference>
<reference evidence="6 7" key="2">
    <citation type="journal article" date="2016" name="Int. J. Syst. Evol. Microbiol.">
        <title>Bacillus gobiensis sp. nov., isolated from a soil sample.</title>
        <authorList>
            <person name="Liu B."/>
            <person name="Liu G.H."/>
            <person name="Cetin S."/>
            <person name="Schumann P."/>
            <person name="Pan Z.Z."/>
            <person name="Chen Q.Q."/>
        </authorList>
    </citation>
    <scope>NUCLEOTIDE SEQUENCE [LARGE SCALE GENOMIC DNA]</scope>
    <source>
        <strain evidence="6 7">FJAT-4402</strain>
    </source>
</reference>
<keyword evidence="4" id="KW-0732">Signal</keyword>
<dbReference type="STRING" id="1441095.AM592_12695"/>
<name>A0A0M3RA07_9BACI</name>
<keyword evidence="3" id="KW-1133">Transmembrane helix</keyword>
<evidence type="ECO:0000256" key="2">
    <source>
        <dbReference type="SAM" id="MobiDB-lite"/>
    </source>
</evidence>
<feature type="domain" description="DUF4349" evidence="5">
    <location>
        <begin position="83"/>
        <end position="297"/>
    </location>
</feature>